<dbReference type="AlphaFoldDB" id="A0A3M3FGG9"/>
<keyword evidence="1" id="KW-0732">Signal</keyword>
<name>A0A3M3FGG9_PSESG</name>
<proteinExistence type="predicted"/>
<gene>
    <name evidence="2" type="ORF">ALQ74_05440</name>
</gene>
<accession>A0A3M3FGG9</accession>
<protein>
    <submittedName>
        <fullName evidence="2">Uncharacterized protein</fullName>
    </submittedName>
</protein>
<dbReference type="Proteomes" id="UP000279057">
    <property type="component" value="Unassembled WGS sequence"/>
</dbReference>
<feature type="signal peptide" evidence="1">
    <location>
        <begin position="1"/>
        <end position="23"/>
    </location>
</feature>
<dbReference type="EMBL" id="RBOM01000252">
    <property type="protein sequence ID" value="RMM60998.1"/>
    <property type="molecule type" value="Genomic_DNA"/>
</dbReference>
<evidence type="ECO:0000313" key="2">
    <source>
        <dbReference type="EMBL" id="RMM60998.1"/>
    </source>
</evidence>
<dbReference type="RefSeq" id="WP_230383631.1">
    <property type="nucleotide sequence ID" value="NZ_RBOM01000252.1"/>
</dbReference>
<reference evidence="2 3" key="1">
    <citation type="submission" date="2018-08" db="EMBL/GenBank/DDBJ databases">
        <title>Recombination of ecologically and evolutionarily significant loci maintains genetic cohesion in the Pseudomonas syringae species complex.</title>
        <authorList>
            <person name="Dillon M."/>
            <person name="Thakur S."/>
            <person name="Almeida R.N.D."/>
            <person name="Weir B.S."/>
            <person name="Guttman D.S."/>
        </authorList>
    </citation>
    <scope>NUCLEOTIDE SEQUENCE [LARGE SCALE GENOMIC DNA]</scope>
    <source>
        <strain evidence="2 3">ICMP 4332</strain>
    </source>
</reference>
<evidence type="ECO:0000313" key="3">
    <source>
        <dbReference type="Proteomes" id="UP000279057"/>
    </source>
</evidence>
<comment type="caution">
    <text evidence="2">The sequence shown here is derived from an EMBL/GenBank/DDBJ whole genome shotgun (WGS) entry which is preliminary data.</text>
</comment>
<feature type="chain" id="PRO_5017967638" evidence="1">
    <location>
        <begin position="24"/>
        <end position="386"/>
    </location>
</feature>
<evidence type="ECO:0000256" key="1">
    <source>
        <dbReference type="SAM" id="SignalP"/>
    </source>
</evidence>
<organism evidence="2 3">
    <name type="scientific">Pseudomonas savastanoi pv. glycinea</name>
    <name type="common">Pseudomonas syringae pv. glycinea</name>
    <dbReference type="NCBI Taxonomy" id="318"/>
    <lineage>
        <taxon>Bacteria</taxon>
        <taxon>Pseudomonadati</taxon>
        <taxon>Pseudomonadota</taxon>
        <taxon>Gammaproteobacteria</taxon>
        <taxon>Pseudomonadales</taxon>
        <taxon>Pseudomonadaceae</taxon>
        <taxon>Pseudomonas</taxon>
    </lineage>
</organism>
<sequence>MTTYGTTMALAASAMLSASLALAASAPVNDESVIAVIKFVKREEGPGLRFDPASCVTCRLVADPYWNADNPRETVIALKVPRSRTLELGFDGAVANTSRVILESGDIPFRLDDGRLYVVLPPLAVDAITASEVSTHIVEPGMVLRFEHADPARRAGLYVQDPFPSIQRAAANVLEFAQREAVRDLGLGQYVQSRGLGRIQIMGFDTNAPHGHEDAPPHMHMHLRWPANTGTQIAHYYIGTDGLLLHNIVGVKGIDAPERRFERGESFTTVGPDGRPVYTHRITPQGALQIARPDGAMCLIEPAGAGGQGFAGGASVTCSTGTKRIVNVDDDLHRGRLKVSIDSIEEIFYYDPDTGALLSPTQAPPAPPSVYVQGVSVKNWSSLPSD</sequence>